<organism evidence="1 2">
    <name type="scientific">Streptomyces xanthochromogenes</name>
    <dbReference type="NCBI Taxonomy" id="67384"/>
    <lineage>
        <taxon>Bacteria</taxon>
        <taxon>Bacillati</taxon>
        <taxon>Actinomycetota</taxon>
        <taxon>Actinomycetes</taxon>
        <taxon>Kitasatosporales</taxon>
        <taxon>Streptomycetaceae</taxon>
        <taxon>Streptomyces</taxon>
    </lineage>
</organism>
<accession>A0ABQ3A7X5</accession>
<evidence type="ECO:0000313" key="2">
    <source>
        <dbReference type="Proteomes" id="UP000600946"/>
    </source>
</evidence>
<name>A0ABQ3A7X5_9ACTN</name>
<gene>
    <name evidence="1" type="ORF">GCM10010326_37880</name>
</gene>
<dbReference type="Proteomes" id="UP000600946">
    <property type="component" value="Unassembled WGS sequence"/>
</dbReference>
<reference evidence="2" key="1">
    <citation type="journal article" date="2019" name="Int. J. Syst. Evol. Microbiol.">
        <title>The Global Catalogue of Microorganisms (GCM) 10K type strain sequencing project: providing services to taxonomists for standard genome sequencing and annotation.</title>
        <authorList>
            <consortium name="The Broad Institute Genomics Platform"/>
            <consortium name="The Broad Institute Genome Sequencing Center for Infectious Disease"/>
            <person name="Wu L."/>
            <person name="Ma J."/>
        </authorList>
    </citation>
    <scope>NUCLEOTIDE SEQUENCE [LARGE SCALE GENOMIC DNA]</scope>
    <source>
        <strain evidence="2">JCM 4594</strain>
    </source>
</reference>
<dbReference type="EMBL" id="BMUU01000006">
    <property type="protein sequence ID" value="GGY40311.1"/>
    <property type="molecule type" value="Genomic_DNA"/>
</dbReference>
<proteinExistence type="predicted"/>
<evidence type="ECO:0000313" key="1">
    <source>
        <dbReference type="EMBL" id="GGY40311.1"/>
    </source>
</evidence>
<keyword evidence="2" id="KW-1185">Reference proteome</keyword>
<comment type="caution">
    <text evidence="1">The sequence shown here is derived from an EMBL/GenBank/DDBJ whole genome shotgun (WGS) entry which is preliminary data.</text>
</comment>
<dbReference type="RefSeq" id="WP_404093684.1">
    <property type="nucleotide sequence ID" value="NZ_JBIVYE010000004.1"/>
</dbReference>
<protein>
    <submittedName>
        <fullName evidence="1">Uncharacterized protein</fullName>
    </submittedName>
</protein>
<sequence length="62" mass="7034">MNAYRGKDEEHQPETCRDLVMVVEGEVHDANAENGSEHDEQWFADPEGQEAEKEAEHLVISP</sequence>